<evidence type="ECO:0000256" key="1">
    <source>
        <dbReference type="ARBA" id="ARBA00023125"/>
    </source>
</evidence>
<sequence>MSSVSQPPRRTRDPEAKRAAILAAARAVFAEHGFEKATIREIARRAGVANGLVMLHFTSKEQLFVAAVPGPRDLAEAVAGDRDGLPGRIAQAYVTRMENADRADPFIALVRAAAADQEAAKALLGAMRLESVTAYKKVLAGRDVGERVDLLAALLIGVTMSRYVLADGPLAAMTPERLARHLTGALEAILLT</sequence>
<accession>A0ABQ3YBT4</accession>
<dbReference type="Pfam" id="PF17920">
    <property type="entry name" value="TetR_C_16"/>
    <property type="match status" value="1"/>
</dbReference>
<dbReference type="Gene3D" id="1.10.10.60">
    <property type="entry name" value="Homeodomain-like"/>
    <property type="match status" value="1"/>
</dbReference>
<dbReference type="PROSITE" id="PS50977">
    <property type="entry name" value="HTH_TETR_2"/>
    <property type="match status" value="1"/>
</dbReference>
<dbReference type="InterPro" id="IPR001647">
    <property type="entry name" value="HTH_TetR"/>
</dbReference>
<evidence type="ECO:0000256" key="2">
    <source>
        <dbReference type="PROSITE-ProRule" id="PRU00335"/>
    </source>
</evidence>
<dbReference type="InterPro" id="IPR041678">
    <property type="entry name" value="TetR_C_16"/>
</dbReference>
<name>A0ABQ3YBT4_9ACTN</name>
<feature type="domain" description="HTH tetR-type" evidence="3">
    <location>
        <begin position="15"/>
        <end position="75"/>
    </location>
</feature>
<dbReference type="SUPFAM" id="SSF48498">
    <property type="entry name" value="Tetracyclin repressor-like, C-terminal domain"/>
    <property type="match status" value="1"/>
</dbReference>
<dbReference type="Pfam" id="PF00440">
    <property type="entry name" value="TetR_N"/>
    <property type="match status" value="1"/>
</dbReference>
<evidence type="ECO:0000313" key="4">
    <source>
        <dbReference type="EMBL" id="GID77477.1"/>
    </source>
</evidence>
<dbReference type="EMBL" id="BOMI01000121">
    <property type="protein sequence ID" value="GID77477.1"/>
    <property type="molecule type" value="Genomic_DNA"/>
</dbReference>
<evidence type="ECO:0000313" key="5">
    <source>
        <dbReference type="Proteomes" id="UP000609879"/>
    </source>
</evidence>
<dbReference type="Proteomes" id="UP000609879">
    <property type="component" value="Unassembled WGS sequence"/>
</dbReference>
<dbReference type="PANTHER" id="PTHR30055">
    <property type="entry name" value="HTH-TYPE TRANSCRIPTIONAL REGULATOR RUTR"/>
    <property type="match status" value="1"/>
</dbReference>
<dbReference type="Gene3D" id="1.10.357.10">
    <property type="entry name" value="Tetracycline Repressor, domain 2"/>
    <property type="match status" value="1"/>
</dbReference>
<feature type="DNA-binding region" description="H-T-H motif" evidence="2">
    <location>
        <begin position="38"/>
        <end position="57"/>
    </location>
</feature>
<evidence type="ECO:0000259" key="3">
    <source>
        <dbReference type="PROSITE" id="PS50977"/>
    </source>
</evidence>
<proteinExistence type="predicted"/>
<dbReference type="RefSeq" id="WP_203771478.1">
    <property type="nucleotide sequence ID" value="NZ_BAAABO010000002.1"/>
</dbReference>
<dbReference type="InterPro" id="IPR036271">
    <property type="entry name" value="Tet_transcr_reg_TetR-rel_C_sf"/>
</dbReference>
<keyword evidence="5" id="KW-1185">Reference proteome</keyword>
<dbReference type="InterPro" id="IPR050109">
    <property type="entry name" value="HTH-type_TetR-like_transc_reg"/>
</dbReference>
<organism evidence="4 5">
    <name type="scientific">Paractinoplanes deccanensis</name>
    <dbReference type="NCBI Taxonomy" id="113561"/>
    <lineage>
        <taxon>Bacteria</taxon>
        <taxon>Bacillati</taxon>
        <taxon>Actinomycetota</taxon>
        <taxon>Actinomycetes</taxon>
        <taxon>Micromonosporales</taxon>
        <taxon>Micromonosporaceae</taxon>
        <taxon>Paractinoplanes</taxon>
    </lineage>
</organism>
<reference evidence="4 5" key="1">
    <citation type="submission" date="2021-01" db="EMBL/GenBank/DDBJ databases">
        <title>Whole genome shotgun sequence of Actinoplanes deccanensis NBRC 13994.</title>
        <authorList>
            <person name="Komaki H."/>
            <person name="Tamura T."/>
        </authorList>
    </citation>
    <scope>NUCLEOTIDE SEQUENCE [LARGE SCALE GENOMIC DNA]</scope>
    <source>
        <strain evidence="4 5">NBRC 13994</strain>
    </source>
</reference>
<protein>
    <submittedName>
        <fullName evidence="4">TetR family transcriptional regulator</fullName>
    </submittedName>
</protein>
<dbReference type="PRINTS" id="PR00455">
    <property type="entry name" value="HTHTETR"/>
</dbReference>
<keyword evidence="1 2" id="KW-0238">DNA-binding</keyword>
<dbReference type="PANTHER" id="PTHR30055:SF235">
    <property type="entry name" value="TRANSCRIPTIONAL REGULATORY PROTEIN"/>
    <property type="match status" value="1"/>
</dbReference>
<dbReference type="SUPFAM" id="SSF46689">
    <property type="entry name" value="Homeodomain-like"/>
    <property type="match status" value="1"/>
</dbReference>
<gene>
    <name evidence="4" type="ORF">Ade02nite_61180</name>
</gene>
<dbReference type="InterPro" id="IPR009057">
    <property type="entry name" value="Homeodomain-like_sf"/>
</dbReference>
<comment type="caution">
    <text evidence="4">The sequence shown here is derived from an EMBL/GenBank/DDBJ whole genome shotgun (WGS) entry which is preliminary data.</text>
</comment>